<dbReference type="EMBL" id="RJJD01000019">
    <property type="protein sequence ID" value="RNI23020.1"/>
    <property type="molecule type" value="Genomic_DNA"/>
</dbReference>
<dbReference type="Proteomes" id="UP000272117">
    <property type="component" value="Unassembled WGS sequence"/>
</dbReference>
<dbReference type="InterPro" id="IPR029058">
    <property type="entry name" value="AB_hydrolase_fold"/>
</dbReference>
<dbReference type="Gene3D" id="3.40.50.1820">
    <property type="entry name" value="alpha/beta hydrolase"/>
    <property type="match status" value="1"/>
</dbReference>
<dbReference type="RefSeq" id="WP_123128697.1">
    <property type="nucleotide sequence ID" value="NZ_RJJD01000019.1"/>
</dbReference>
<dbReference type="Pfam" id="PF00756">
    <property type="entry name" value="Esterase"/>
    <property type="match status" value="1"/>
</dbReference>
<dbReference type="PANTHER" id="PTHR48098">
    <property type="entry name" value="ENTEROCHELIN ESTERASE-RELATED"/>
    <property type="match status" value="1"/>
</dbReference>
<protein>
    <submittedName>
        <fullName evidence="1">Esterase family protein</fullName>
    </submittedName>
</protein>
<organism evidence="1 2">
    <name type="scientific">Rufibacter latericius</name>
    <dbReference type="NCBI Taxonomy" id="2487040"/>
    <lineage>
        <taxon>Bacteria</taxon>
        <taxon>Pseudomonadati</taxon>
        <taxon>Bacteroidota</taxon>
        <taxon>Cytophagia</taxon>
        <taxon>Cytophagales</taxon>
        <taxon>Hymenobacteraceae</taxon>
        <taxon>Rufibacter</taxon>
    </lineage>
</organism>
<dbReference type="SUPFAM" id="SSF53474">
    <property type="entry name" value="alpha/beta-Hydrolases"/>
    <property type="match status" value="1"/>
</dbReference>
<dbReference type="InterPro" id="IPR050583">
    <property type="entry name" value="Mycobacterial_A85_antigen"/>
</dbReference>
<dbReference type="OrthoDB" id="9784036at2"/>
<comment type="caution">
    <text evidence="1">The sequence shown here is derived from an EMBL/GenBank/DDBJ whole genome shotgun (WGS) entry which is preliminary data.</text>
</comment>
<sequence>MLLDFRVSEVSIREEELTVNSEILNREVECVLYLPDMDGVVEPLHLLLINDGQDLQTMQYEKILRTLYKKNRINPILTVGIKAGNRLQEFGISGTPDYKGRGSEAEKYRQFVVDELLPAIYEKTNITEFASSSIIGFSLGAVSAFDIAWNHSDIFSKVGAFSGAFWWRSKEARKEAPDNHRIVHKLIQASQEKPELKFWFEAGTQDEKSDRNQNGIIDSIDDTTSLIHELYKKGYERNKDTRYMEIIGGRHDVATWARLMPCFLLWAFAK</sequence>
<dbReference type="InterPro" id="IPR000801">
    <property type="entry name" value="Esterase-like"/>
</dbReference>
<name>A0A3M9MBQ9_9BACT</name>
<dbReference type="PANTHER" id="PTHR48098:SF6">
    <property type="entry name" value="FERRI-BACILLIBACTIN ESTERASE BESA"/>
    <property type="match status" value="1"/>
</dbReference>
<evidence type="ECO:0000313" key="1">
    <source>
        <dbReference type="EMBL" id="RNI23020.1"/>
    </source>
</evidence>
<proteinExistence type="predicted"/>
<keyword evidence="2" id="KW-1185">Reference proteome</keyword>
<reference evidence="1 2" key="1">
    <citation type="submission" date="2018-11" db="EMBL/GenBank/DDBJ databases">
        <title>Rufibacter latericius sp. nov., isolated from water in Baiyang Lake.</title>
        <authorList>
            <person name="Yang Y."/>
        </authorList>
    </citation>
    <scope>NUCLEOTIDE SEQUENCE [LARGE SCALE GENOMIC DNA]</scope>
    <source>
        <strain evidence="1 2">R-22-1c-1</strain>
    </source>
</reference>
<accession>A0A3M9MBQ9</accession>
<evidence type="ECO:0000313" key="2">
    <source>
        <dbReference type="Proteomes" id="UP000272117"/>
    </source>
</evidence>
<gene>
    <name evidence="1" type="ORF">EFB08_19700</name>
</gene>
<dbReference type="AlphaFoldDB" id="A0A3M9MBQ9"/>